<feature type="transmembrane region" description="Helical" evidence="1">
    <location>
        <begin position="295"/>
        <end position="318"/>
    </location>
</feature>
<feature type="transmembrane region" description="Helical" evidence="1">
    <location>
        <begin position="6"/>
        <end position="22"/>
    </location>
</feature>
<gene>
    <name evidence="2" type="ORF">N783_21280</name>
</gene>
<feature type="transmembrane region" description="Helical" evidence="1">
    <location>
        <begin position="330"/>
        <end position="351"/>
    </location>
</feature>
<name>A0A0A5GAY2_9BACI</name>
<feature type="transmembrane region" description="Helical" evidence="1">
    <location>
        <begin position="29"/>
        <end position="50"/>
    </location>
</feature>
<dbReference type="eggNOG" id="ENOG50331RK">
    <property type="taxonomic scope" value="Bacteria"/>
</dbReference>
<sequence>MNKSPILAFFLALIPGFGHMYLGRKIRGFLYALFFFGFIGLAMLITIVSHGTGEAALIPLFLSVLIWGVNMLDMIITLLMNTHLNSQKTQSDGDTQQSISLNHKENERFFTILLSFVPGVGHFHLGLPQRGLTLLSAFLGSGIMIVFVSMVLNIGGLLIFLLALPVIWIYGMFDCIQLLNLKDNGETLEDRTILEDLDRQRQSGKKSKVVATVLGIFPGAGHMYLGLQRRGLQLMVGFLLSIYVLDVLRLSVFLFLIPVIWFFSFFDTLQQASRAEEGFVEDVPVIKYFANHQRWLGIALILLGCFYLMDDILMPALAPKIKAAFQIDLYYFYTRFFQMFVVCFLLIGGGIKLLMGSKSKKEEEEV</sequence>
<feature type="transmembrane region" description="Helical" evidence="1">
    <location>
        <begin position="137"/>
        <end position="170"/>
    </location>
</feature>
<proteinExistence type="predicted"/>
<keyword evidence="3" id="KW-1185">Reference proteome</keyword>
<organism evidence="2 3">
    <name type="scientific">Pontibacillus marinus BH030004 = DSM 16465</name>
    <dbReference type="NCBI Taxonomy" id="1385511"/>
    <lineage>
        <taxon>Bacteria</taxon>
        <taxon>Bacillati</taxon>
        <taxon>Bacillota</taxon>
        <taxon>Bacilli</taxon>
        <taxon>Bacillales</taxon>
        <taxon>Bacillaceae</taxon>
        <taxon>Pontibacillus</taxon>
    </lineage>
</organism>
<evidence type="ECO:0000256" key="1">
    <source>
        <dbReference type="SAM" id="Phobius"/>
    </source>
</evidence>
<dbReference type="OrthoDB" id="82335at2"/>
<dbReference type="RefSeq" id="WP_027448642.1">
    <property type="nucleotide sequence ID" value="NZ_AVPF01000008.1"/>
</dbReference>
<feature type="transmembrane region" description="Helical" evidence="1">
    <location>
        <begin position="209"/>
        <end position="227"/>
    </location>
</feature>
<feature type="transmembrane region" description="Helical" evidence="1">
    <location>
        <begin position="247"/>
        <end position="266"/>
    </location>
</feature>
<dbReference type="STRING" id="1385511.GCA_000425225_02161"/>
<protein>
    <submittedName>
        <fullName evidence="2">Multi-TM2 domain-containing protein</fullName>
    </submittedName>
</protein>
<dbReference type="EMBL" id="AVPF01000008">
    <property type="protein sequence ID" value="KGX90326.1"/>
    <property type="molecule type" value="Genomic_DNA"/>
</dbReference>
<accession>A0A0A5GAY2</accession>
<evidence type="ECO:0000313" key="2">
    <source>
        <dbReference type="EMBL" id="KGX90326.1"/>
    </source>
</evidence>
<reference evidence="2 3" key="1">
    <citation type="submission" date="2013-08" db="EMBL/GenBank/DDBJ databases">
        <authorList>
            <person name="Huang J."/>
            <person name="Wang G."/>
        </authorList>
    </citation>
    <scope>NUCLEOTIDE SEQUENCE [LARGE SCALE GENOMIC DNA]</scope>
    <source>
        <strain evidence="2 3">BH030004</strain>
    </source>
</reference>
<evidence type="ECO:0000313" key="3">
    <source>
        <dbReference type="Proteomes" id="UP000030403"/>
    </source>
</evidence>
<feature type="transmembrane region" description="Helical" evidence="1">
    <location>
        <begin position="56"/>
        <end position="80"/>
    </location>
</feature>
<dbReference type="AlphaFoldDB" id="A0A0A5GAY2"/>
<keyword evidence="1" id="KW-0812">Transmembrane</keyword>
<comment type="caution">
    <text evidence="2">The sequence shown here is derived from an EMBL/GenBank/DDBJ whole genome shotgun (WGS) entry which is preliminary data.</text>
</comment>
<keyword evidence="1" id="KW-1133">Transmembrane helix</keyword>
<feature type="transmembrane region" description="Helical" evidence="1">
    <location>
        <begin position="109"/>
        <end position="125"/>
    </location>
</feature>
<dbReference type="Proteomes" id="UP000030403">
    <property type="component" value="Unassembled WGS sequence"/>
</dbReference>
<keyword evidence="1" id="KW-0472">Membrane</keyword>